<keyword evidence="2" id="KW-1185">Reference proteome</keyword>
<sequence>MVRRKLDRIVNDDVAFEQGGREDPSNMTSLHDGPLRSPYEKDGRRDCKPGTRRAVGWAPPRVLVAAANLDAGWLRGVAGSRLVQLAVARSM</sequence>
<evidence type="ECO:0000313" key="1">
    <source>
        <dbReference type="EMBL" id="KAK8212825.1"/>
    </source>
</evidence>
<comment type="caution">
    <text evidence="1">The sequence shown here is derived from an EMBL/GenBank/DDBJ whole genome shotgun (WGS) entry which is preliminary data.</text>
</comment>
<proteinExistence type="predicted"/>
<organism evidence="1 2">
    <name type="scientific">Zalaria obscura</name>
    <dbReference type="NCBI Taxonomy" id="2024903"/>
    <lineage>
        <taxon>Eukaryota</taxon>
        <taxon>Fungi</taxon>
        <taxon>Dikarya</taxon>
        <taxon>Ascomycota</taxon>
        <taxon>Pezizomycotina</taxon>
        <taxon>Dothideomycetes</taxon>
        <taxon>Dothideomycetidae</taxon>
        <taxon>Dothideales</taxon>
        <taxon>Zalariaceae</taxon>
        <taxon>Zalaria</taxon>
    </lineage>
</organism>
<dbReference type="EMBL" id="JAMKPW020000012">
    <property type="protein sequence ID" value="KAK8212825.1"/>
    <property type="molecule type" value="Genomic_DNA"/>
</dbReference>
<dbReference type="Proteomes" id="UP001320706">
    <property type="component" value="Unassembled WGS sequence"/>
</dbReference>
<evidence type="ECO:0000313" key="2">
    <source>
        <dbReference type="Proteomes" id="UP001320706"/>
    </source>
</evidence>
<gene>
    <name evidence="1" type="ORF">M8818_002990</name>
</gene>
<accession>A0ACC3SFL4</accession>
<protein>
    <submittedName>
        <fullName evidence="1">Uncharacterized protein</fullName>
    </submittedName>
</protein>
<name>A0ACC3SFL4_9PEZI</name>
<reference evidence="1" key="1">
    <citation type="submission" date="2024-02" db="EMBL/GenBank/DDBJ databases">
        <title>Metagenome Assembled Genome of Zalaria obscura JY119.</title>
        <authorList>
            <person name="Vighnesh L."/>
            <person name="Jagadeeshwari U."/>
            <person name="Venkata Ramana C."/>
            <person name="Sasikala C."/>
        </authorList>
    </citation>
    <scope>NUCLEOTIDE SEQUENCE</scope>
    <source>
        <strain evidence="1">JY119</strain>
    </source>
</reference>